<feature type="region of interest" description="Disordered" evidence="13">
    <location>
        <begin position="472"/>
        <end position="491"/>
    </location>
</feature>
<evidence type="ECO:0000259" key="14">
    <source>
        <dbReference type="Pfam" id="PF02057"/>
    </source>
</evidence>
<dbReference type="Gene3D" id="2.60.120.560">
    <property type="entry name" value="Exo-inulinase, domain 1"/>
    <property type="match status" value="1"/>
</dbReference>
<organism evidence="17 18">
    <name type="scientific">Mytilus edulis</name>
    <name type="common">Blue mussel</name>
    <dbReference type="NCBI Taxonomy" id="6550"/>
    <lineage>
        <taxon>Eukaryota</taxon>
        <taxon>Metazoa</taxon>
        <taxon>Spiralia</taxon>
        <taxon>Lophotrochozoa</taxon>
        <taxon>Mollusca</taxon>
        <taxon>Bivalvia</taxon>
        <taxon>Autobranchia</taxon>
        <taxon>Pteriomorphia</taxon>
        <taxon>Mytilida</taxon>
        <taxon>Mytiloidea</taxon>
        <taxon>Mytilidae</taxon>
        <taxon>Mytilinae</taxon>
        <taxon>Mytilus</taxon>
    </lineage>
</organism>
<keyword evidence="9" id="KW-0325">Glycoprotein</keyword>
<dbReference type="Pfam" id="PF21708">
    <property type="entry name" value="Glyco_hydro_59_C"/>
    <property type="match status" value="1"/>
</dbReference>
<feature type="compositionally biased region" description="Polar residues" evidence="13">
    <location>
        <begin position="472"/>
        <end position="482"/>
    </location>
</feature>
<dbReference type="EMBL" id="CAJPWZ010002684">
    <property type="protein sequence ID" value="CAG2242812.1"/>
    <property type="molecule type" value="Genomic_DNA"/>
</dbReference>
<dbReference type="Gene3D" id="3.20.20.70">
    <property type="entry name" value="Aldolase class I"/>
    <property type="match status" value="1"/>
</dbReference>
<evidence type="ECO:0000256" key="7">
    <source>
        <dbReference type="ARBA" id="ARBA00023098"/>
    </source>
</evidence>
<evidence type="ECO:0000256" key="6">
    <source>
        <dbReference type="ARBA" id="ARBA00022963"/>
    </source>
</evidence>
<dbReference type="InterPro" id="IPR035394">
    <property type="entry name" value="Glyco_hydro_59_dom"/>
</dbReference>
<evidence type="ECO:0000256" key="10">
    <source>
        <dbReference type="ARBA" id="ARBA00023295"/>
    </source>
</evidence>
<dbReference type="GO" id="GO:0006683">
    <property type="term" value="P:galactosylceramide catabolic process"/>
    <property type="evidence" value="ECO:0007669"/>
    <property type="project" value="InterPro"/>
</dbReference>
<feature type="domain" description="Glycosyl hydrolase family 59 catalytic" evidence="14">
    <location>
        <begin position="51"/>
        <end position="348"/>
    </location>
</feature>
<evidence type="ECO:0000256" key="11">
    <source>
        <dbReference type="ARBA" id="ARBA00033098"/>
    </source>
</evidence>
<evidence type="ECO:0000259" key="16">
    <source>
        <dbReference type="Pfam" id="PF21708"/>
    </source>
</evidence>
<keyword evidence="7" id="KW-0443">Lipid metabolism</keyword>
<evidence type="ECO:0000256" key="9">
    <source>
        <dbReference type="ARBA" id="ARBA00023180"/>
    </source>
</evidence>
<evidence type="ECO:0000256" key="4">
    <source>
        <dbReference type="ARBA" id="ARBA00022801"/>
    </source>
</evidence>
<dbReference type="Gene3D" id="3.20.20.80">
    <property type="entry name" value="Glycosidases"/>
    <property type="match status" value="1"/>
</dbReference>
<evidence type="ECO:0000259" key="15">
    <source>
        <dbReference type="Pfam" id="PF17387"/>
    </source>
</evidence>
<feature type="domain" description="Glycosyl hydrolase family 59 central" evidence="15">
    <location>
        <begin position="357"/>
        <end position="474"/>
    </location>
</feature>
<dbReference type="PRINTS" id="PR00850">
    <property type="entry name" value="GLHYDRLASE59"/>
</dbReference>
<keyword evidence="10 17" id="KW-0326">Glycosidase</keyword>
<dbReference type="InterPro" id="IPR049161">
    <property type="entry name" value="GH59_cat"/>
</dbReference>
<dbReference type="PANTHER" id="PTHR15172:SF1">
    <property type="entry name" value="GALACTOCEREBROSIDASE"/>
    <property type="match status" value="1"/>
</dbReference>
<reference evidence="17" key="1">
    <citation type="submission" date="2021-03" db="EMBL/GenBank/DDBJ databases">
        <authorList>
            <person name="Bekaert M."/>
        </authorList>
    </citation>
    <scope>NUCLEOTIDE SEQUENCE</scope>
</reference>
<evidence type="ECO:0000256" key="3">
    <source>
        <dbReference type="ARBA" id="ARBA00022729"/>
    </source>
</evidence>
<evidence type="ECO:0000256" key="5">
    <source>
        <dbReference type="ARBA" id="ARBA00022919"/>
    </source>
</evidence>
<comment type="caution">
    <text evidence="17">The sequence shown here is derived from an EMBL/GenBank/DDBJ whole genome shotgun (WGS) entry which is preliminary data.</text>
</comment>
<evidence type="ECO:0000256" key="13">
    <source>
        <dbReference type="SAM" id="MobiDB-lite"/>
    </source>
</evidence>
<evidence type="ECO:0000256" key="8">
    <source>
        <dbReference type="ARBA" id="ARBA00023157"/>
    </source>
</evidence>
<dbReference type="AlphaFoldDB" id="A0A8S3U8F1"/>
<dbReference type="PANTHER" id="PTHR15172">
    <property type="entry name" value="GALACTOCEREBROSIDASE"/>
    <property type="match status" value="1"/>
</dbReference>
<proteinExistence type="inferred from homology"/>
<dbReference type="GO" id="GO:0005764">
    <property type="term" value="C:lysosome"/>
    <property type="evidence" value="ECO:0007669"/>
    <property type="project" value="TreeGrafter"/>
</dbReference>
<gene>
    <name evidence="17" type="ORF">MEDL_54962</name>
</gene>
<accession>A0A8S3U8F1</accession>
<evidence type="ECO:0000313" key="18">
    <source>
        <dbReference type="Proteomes" id="UP000683360"/>
    </source>
</evidence>
<keyword evidence="4 17" id="KW-0378">Hydrolase</keyword>
<dbReference type="InterPro" id="IPR017853">
    <property type="entry name" value="GH"/>
</dbReference>
<keyword evidence="6" id="KW-0442">Lipid degradation</keyword>
<dbReference type="EC" id="3.2.1.46" evidence="2"/>
<keyword evidence="8" id="KW-1015">Disulfide bond</keyword>
<feature type="active site" description="Nucleophile" evidence="12">
    <location>
        <position position="273"/>
    </location>
</feature>
<comment type="similarity">
    <text evidence="1">Belongs to the glycosyl hydrolase 59 family.</text>
</comment>
<keyword evidence="18" id="KW-1185">Reference proteome</keyword>
<dbReference type="Pfam" id="PF02057">
    <property type="entry name" value="Glyco_hydro_59"/>
    <property type="match status" value="1"/>
</dbReference>
<dbReference type="InterPro" id="IPR013785">
    <property type="entry name" value="Aldolase_TIM"/>
</dbReference>
<keyword evidence="5" id="KW-0746">Sphingolipid metabolism</keyword>
<dbReference type="Proteomes" id="UP000683360">
    <property type="component" value="Unassembled WGS sequence"/>
</dbReference>
<evidence type="ECO:0000256" key="12">
    <source>
        <dbReference type="PIRSR" id="PIRSR601286-50"/>
    </source>
</evidence>
<keyword evidence="3" id="KW-0732">Signal</keyword>
<dbReference type="SUPFAM" id="SSF51445">
    <property type="entry name" value="(Trans)glycosidases"/>
    <property type="match status" value="1"/>
</dbReference>
<evidence type="ECO:0000256" key="2">
    <source>
        <dbReference type="ARBA" id="ARBA00012657"/>
    </source>
</evidence>
<dbReference type="OrthoDB" id="440760at2759"/>
<dbReference type="InterPro" id="IPR049162">
    <property type="entry name" value="GH59_C"/>
</dbReference>
<evidence type="ECO:0000256" key="1">
    <source>
        <dbReference type="ARBA" id="ARBA00005637"/>
    </source>
</evidence>
<feature type="active site" description="Proton donor/acceptor" evidence="12">
    <location>
        <position position="198"/>
    </location>
</feature>
<protein>
    <recommendedName>
        <fullName evidence="2">galactosylceramidase</fullName>
        <ecNumber evidence="2">3.2.1.46</ecNumber>
    </recommendedName>
    <alternativeName>
        <fullName evidence="11">Galactosylceramidase</fullName>
    </alternativeName>
</protein>
<sequence>MFIWSKGRGVNMHYNGIKRKASDEAIINMEERGGFRRHSFGGVIDVIMVISHATSLLVRHYPTKLRDEILDYLFKPNFGASLQILKVEIGGDSQSGEGSEASHMHNSWDENYHRGYEWWMMKEAKKLKTSLLLIVEGRMRNPDILLYGLPWGWPGWIGNGTHNPYYNVNTTAVYIIKWIQGAKKYHDLDINFVGIWNELAYSIEYIKTLRRSLDQNGFHDVKIVAVDGGFEIINDMLKDPELFDSIENIGVHYPGTESTEAAFNTGKQLWSSEDFSTFNDNIGAGCWARTLNQNYVNGLFTGTIAWNMISGYYNALPFIRQSLMTANSPWSGNYVINNPIWVTAHTTQFTAPGWRYLKHNSGVGKLKNGGSYVSLVSPDGKNLTIVMETMTSLHSVCFYQQPKFNVTLQTITLQLKGSFALIDSMALWYSRLGYDGGETETMMYEGQVDVKDGKINLNLYPDMVVTLTTLTTGQKGSHQNPPQDKPFPFPYTENFEEYNETEQPKYMAQQLGCFEVHISTDGNHGNVLRQMVLEQPVYWTAADRLKRTANLIGDYSWEDITVSIDAKTGEINGTTGVFLAARVDRGGVKTGGALGVFFYLYPSLQMYKLTSDIGGKSVLKFGAAHMANKGWNTLKLILQGYQVEGYLNGQYLFESDIQNVPLTGFVGFGTSDYGYADYDNLAIYNSEKVTRRNDPEVLYFVPRQ</sequence>
<dbReference type="InterPro" id="IPR001286">
    <property type="entry name" value="Glyco_hydro_59"/>
</dbReference>
<name>A0A8S3U8F1_MYTED</name>
<evidence type="ECO:0000313" key="17">
    <source>
        <dbReference type="EMBL" id="CAG2242812.1"/>
    </source>
</evidence>
<feature type="domain" description="Glycosyl hydrolase family 59 C-terminal lectin" evidence="16">
    <location>
        <begin position="509"/>
        <end position="685"/>
    </location>
</feature>
<dbReference type="GO" id="GO:0004336">
    <property type="term" value="F:galactosylceramidase activity"/>
    <property type="evidence" value="ECO:0007669"/>
    <property type="project" value="UniProtKB-EC"/>
</dbReference>
<dbReference type="Pfam" id="PF17387">
    <property type="entry name" value="Glyco_hydro_59M"/>
    <property type="match status" value="1"/>
</dbReference>
<dbReference type="GO" id="GO:0016020">
    <property type="term" value="C:membrane"/>
    <property type="evidence" value="ECO:0007669"/>
    <property type="project" value="GOC"/>
</dbReference>